<gene>
    <name evidence="1" type="ORF">GR212_31380</name>
</gene>
<organism evidence="1 2">
    <name type="scientific">Rhizobium lusitanum</name>
    <dbReference type="NCBI Taxonomy" id="293958"/>
    <lineage>
        <taxon>Bacteria</taxon>
        <taxon>Pseudomonadati</taxon>
        <taxon>Pseudomonadota</taxon>
        <taxon>Alphaproteobacteria</taxon>
        <taxon>Hyphomicrobiales</taxon>
        <taxon>Rhizobiaceae</taxon>
        <taxon>Rhizobium/Agrobacterium group</taxon>
        <taxon>Rhizobium</taxon>
    </lineage>
</organism>
<protein>
    <submittedName>
        <fullName evidence="1">Uncharacterized protein</fullName>
    </submittedName>
</protein>
<evidence type="ECO:0000313" key="1">
    <source>
        <dbReference type="EMBL" id="NEI74065.1"/>
    </source>
</evidence>
<reference evidence="1 2" key="1">
    <citation type="submission" date="2019-12" db="EMBL/GenBank/DDBJ databases">
        <title>Rhizobium genotypes associated with high levels of biological nitrogen fixation by grain legumes in a temperate-maritime cropping system.</title>
        <authorList>
            <person name="Maluk M."/>
            <person name="Francesc Ferrando Molina F."/>
            <person name="Lopez Del Egido L."/>
            <person name="Lafos M."/>
            <person name="Langarica-Fuentes A."/>
            <person name="Gebre Yohannes G."/>
            <person name="Young M.W."/>
            <person name="Martin P."/>
            <person name="Gantlett R."/>
            <person name="Kenicer G."/>
            <person name="Hawes C."/>
            <person name="Begg G.S."/>
            <person name="Quilliam R.S."/>
            <person name="Squire G.R."/>
            <person name="Poole P.S."/>
            <person name="Young P.W."/>
            <person name="Iannetta P.M."/>
            <person name="James E.K."/>
        </authorList>
    </citation>
    <scope>NUCLEOTIDE SEQUENCE [LARGE SCALE GENOMIC DNA]</scope>
    <source>
        <strain evidence="1 2">JHI1118</strain>
    </source>
</reference>
<comment type="caution">
    <text evidence="1">The sequence shown here is derived from an EMBL/GenBank/DDBJ whole genome shotgun (WGS) entry which is preliminary data.</text>
</comment>
<accession>A0A6L9UDL4</accession>
<dbReference type="AlphaFoldDB" id="A0A6L9UDL4"/>
<proteinExistence type="predicted"/>
<evidence type="ECO:0000313" key="2">
    <source>
        <dbReference type="Proteomes" id="UP000483035"/>
    </source>
</evidence>
<sequence>MISNLIASLFATFALNPLQAEIERHAAATGQPIEIVRQSQACLSSQIPLLVQRTSEDTVWTITTVIGVSTGWSNPVDLLDKNNPACATVIGLFKNAAIET</sequence>
<name>A0A6L9UDL4_9HYPH</name>
<dbReference type="EMBL" id="WUEY01000025">
    <property type="protein sequence ID" value="NEI74065.1"/>
    <property type="molecule type" value="Genomic_DNA"/>
</dbReference>
<dbReference type="RefSeq" id="WP_163992966.1">
    <property type="nucleotide sequence ID" value="NZ_WUEY01000025.1"/>
</dbReference>
<dbReference type="Proteomes" id="UP000483035">
    <property type="component" value="Unassembled WGS sequence"/>
</dbReference>